<dbReference type="CDD" id="cd01131">
    <property type="entry name" value="PilT"/>
    <property type="match status" value="1"/>
</dbReference>
<evidence type="ECO:0000256" key="1">
    <source>
        <dbReference type="ARBA" id="ARBA00006611"/>
    </source>
</evidence>
<comment type="caution">
    <text evidence="4">The sequence shown here is derived from an EMBL/GenBank/DDBJ whole genome shotgun (WGS) entry which is preliminary data.</text>
</comment>
<sequence>MELTQFLHGMAEKKASDLFFSVGAPPNIKIDGETRHLSETPLSAETVRDLAYSVMNDKQQREFEATMEMNLAIGLADAGRFRVNIYRQRGHVALAVRYITSEIPSIESLNLPPILRELIMQPRGLILVVGSTGSGKSTTLASMIDYRNAHKTGHMLTVEEPIEYLHTHKQSMVDQREVGLDTLSYASALKNAMRQAPDVIMIGEIRDRETMQAAIAYAETGHLCLSTLHANNANQTLDRIINFFPDAARHQLLIDLSLNLKGVVSQRLLRSVEGKRVPAVEILLSTPYVADLIEKGEIYTIKEAMKQSLEHGMLTFDESLYRLYAAGRISYAEAIEHADSQTDLALRIRLQGPEPQNASHHDLDSARIDGLGH</sequence>
<comment type="similarity">
    <text evidence="1">Belongs to the GSP E family.</text>
</comment>
<dbReference type="InterPro" id="IPR006321">
    <property type="entry name" value="PilT/PilU"/>
</dbReference>
<name>A0ABW8JWC4_9GAMM</name>
<dbReference type="SUPFAM" id="SSF52540">
    <property type="entry name" value="P-loop containing nucleoside triphosphate hydrolases"/>
    <property type="match status" value="1"/>
</dbReference>
<dbReference type="RefSeq" id="WP_404634922.1">
    <property type="nucleotide sequence ID" value="NZ_JADIKM010000004.1"/>
</dbReference>
<gene>
    <name evidence="4" type="ORF">ISP17_15430</name>
</gene>
<dbReference type="PANTHER" id="PTHR30486">
    <property type="entry name" value="TWITCHING MOTILITY PROTEIN PILT"/>
    <property type="match status" value="1"/>
</dbReference>
<dbReference type="InterPro" id="IPR050921">
    <property type="entry name" value="T4SS_GSP_E_ATPase"/>
</dbReference>
<dbReference type="InterPro" id="IPR027417">
    <property type="entry name" value="P-loop_NTPase"/>
</dbReference>
<feature type="domain" description="Bacterial type II secretion system protein E" evidence="3">
    <location>
        <begin position="193"/>
        <end position="207"/>
    </location>
</feature>
<dbReference type="NCBIfam" id="TIGR01420">
    <property type="entry name" value="pilT_fam"/>
    <property type="match status" value="1"/>
</dbReference>
<accession>A0ABW8JWC4</accession>
<evidence type="ECO:0000313" key="4">
    <source>
        <dbReference type="EMBL" id="MFK2905354.1"/>
    </source>
</evidence>
<organism evidence="4 5">
    <name type="scientific">Dyella ginsengisoli</name>
    <dbReference type="NCBI Taxonomy" id="363848"/>
    <lineage>
        <taxon>Bacteria</taxon>
        <taxon>Pseudomonadati</taxon>
        <taxon>Pseudomonadota</taxon>
        <taxon>Gammaproteobacteria</taxon>
        <taxon>Lysobacterales</taxon>
        <taxon>Rhodanobacteraceae</taxon>
        <taxon>Dyella</taxon>
    </lineage>
</organism>
<evidence type="ECO:0000256" key="2">
    <source>
        <dbReference type="SAM" id="MobiDB-lite"/>
    </source>
</evidence>
<feature type="compositionally biased region" description="Basic and acidic residues" evidence="2">
    <location>
        <begin position="359"/>
        <end position="373"/>
    </location>
</feature>
<dbReference type="Gene3D" id="3.40.50.300">
    <property type="entry name" value="P-loop containing nucleotide triphosphate hydrolases"/>
    <property type="match status" value="1"/>
</dbReference>
<dbReference type="EMBL" id="JADIKM010000004">
    <property type="protein sequence ID" value="MFK2905354.1"/>
    <property type="molecule type" value="Genomic_DNA"/>
</dbReference>
<dbReference type="InterPro" id="IPR001482">
    <property type="entry name" value="T2SS/T4SS_dom"/>
</dbReference>
<keyword evidence="5" id="KW-1185">Reference proteome</keyword>
<dbReference type="PANTHER" id="PTHR30486:SF12">
    <property type="entry name" value="TYPE IV PILUS ATPASE PILU"/>
    <property type="match status" value="1"/>
</dbReference>
<evidence type="ECO:0000313" key="5">
    <source>
        <dbReference type="Proteomes" id="UP001620460"/>
    </source>
</evidence>
<dbReference type="Gene3D" id="3.30.450.90">
    <property type="match status" value="1"/>
</dbReference>
<dbReference type="PROSITE" id="PS00662">
    <property type="entry name" value="T2SP_E"/>
    <property type="match status" value="1"/>
</dbReference>
<reference evidence="4 5" key="1">
    <citation type="submission" date="2020-10" db="EMBL/GenBank/DDBJ databases">
        <title>Phylogeny of dyella-like bacteria.</title>
        <authorList>
            <person name="Fu J."/>
        </authorList>
    </citation>
    <scope>NUCLEOTIDE SEQUENCE [LARGE SCALE GENOMIC DNA]</scope>
    <source>
        <strain evidence="4 5">Gsoil3046</strain>
    </source>
</reference>
<dbReference type="Pfam" id="PF00437">
    <property type="entry name" value="T2SSE"/>
    <property type="match status" value="1"/>
</dbReference>
<protein>
    <submittedName>
        <fullName evidence="4">PilT/PilU family type 4a pilus ATPase</fullName>
    </submittedName>
</protein>
<proteinExistence type="inferred from homology"/>
<dbReference type="Proteomes" id="UP001620460">
    <property type="component" value="Unassembled WGS sequence"/>
</dbReference>
<evidence type="ECO:0000259" key="3">
    <source>
        <dbReference type="PROSITE" id="PS00662"/>
    </source>
</evidence>
<feature type="region of interest" description="Disordered" evidence="2">
    <location>
        <begin position="354"/>
        <end position="373"/>
    </location>
</feature>